<reference evidence="1" key="1">
    <citation type="submission" date="2023-02" db="EMBL/GenBank/DDBJ databases">
        <title>Genome of toxic invasive species Heracleum sosnowskyi carries increased number of genes despite the absence of recent whole-genome duplications.</title>
        <authorList>
            <person name="Schelkunov M."/>
            <person name="Shtratnikova V."/>
            <person name="Makarenko M."/>
            <person name="Klepikova A."/>
            <person name="Omelchenko D."/>
            <person name="Novikova G."/>
            <person name="Obukhova E."/>
            <person name="Bogdanov V."/>
            <person name="Penin A."/>
            <person name="Logacheva M."/>
        </authorList>
    </citation>
    <scope>NUCLEOTIDE SEQUENCE</scope>
    <source>
        <strain evidence="1">Hsosn_3</strain>
        <tissue evidence="1">Leaf</tissue>
    </source>
</reference>
<organism evidence="1 2">
    <name type="scientific">Heracleum sosnowskyi</name>
    <dbReference type="NCBI Taxonomy" id="360622"/>
    <lineage>
        <taxon>Eukaryota</taxon>
        <taxon>Viridiplantae</taxon>
        <taxon>Streptophyta</taxon>
        <taxon>Embryophyta</taxon>
        <taxon>Tracheophyta</taxon>
        <taxon>Spermatophyta</taxon>
        <taxon>Magnoliopsida</taxon>
        <taxon>eudicotyledons</taxon>
        <taxon>Gunneridae</taxon>
        <taxon>Pentapetalae</taxon>
        <taxon>asterids</taxon>
        <taxon>campanulids</taxon>
        <taxon>Apiales</taxon>
        <taxon>Apiaceae</taxon>
        <taxon>Apioideae</taxon>
        <taxon>apioid superclade</taxon>
        <taxon>Tordylieae</taxon>
        <taxon>Tordyliinae</taxon>
        <taxon>Heracleum</taxon>
    </lineage>
</organism>
<dbReference type="EMBL" id="JAUIZM010000009">
    <property type="protein sequence ID" value="KAK1365116.1"/>
    <property type="molecule type" value="Genomic_DNA"/>
</dbReference>
<reference evidence="1" key="2">
    <citation type="submission" date="2023-05" db="EMBL/GenBank/DDBJ databases">
        <authorList>
            <person name="Schelkunov M.I."/>
        </authorList>
    </citation>
    <scope>NUCLEOTIDE SEQUENCE</scope>
    <source>
        <strain evidence="1">Hsosn_3</strain>
        <tissue evidence="1">Leaf</tissue>
    </source>
</reference>
<gene>
    <name evidence="1" type="ORF">POM88_040677</name>
</gene>
<evidence type="ECO:0000313" key="2">
    <source>
        <dbReference type="Proteomes" id="UP001237642"/>
    </source>
</evidence>
<dbReference type="Proteomes" id="UP001237642">
    <property type="component" value="Unassembled WGS sequence"/>
</dbReference>
<proteinExistence type="predicted"/>
<comment type="caution">
    <text evidence="1">The sequence shown here is derived from an EMBL/GenBank/DDBJ whole genome shotgun (WGS) entry which is preliminary data.</text>
</comment>
<keyword evidence="2" id="KW-1185">Reference proteome</keyword>
<dbReference type="SUPFAM" id="SSF103511">
    <property type="entry name" value="Chlorophyll a-b binding protein"/>
    <property type="match status" value="1"/>
</dbReference>
<protein>
    <submittedName>
        <fullName evidence="1">Chlorophyll a-b binding protein, chloroplastic</fullName>
    </submittedName>
</protein>
<accession>A0AAD8M911</accession>
<evidence type="ECO:0000313" key="1">
    <source>
        <dbReference type="EMBL" id="KAK1365116.1"/>
    </source>
</evidence>
<name>A0AAD8M911_9APIA</name>
<sequence>MVPTVDMIKVNVDASVSGGDSFGIVWIARDHGIVVIEAESELLTGSVQVQPTMGEALGVKEVLSWIEQLNLTQIIHYLSAVADPERHIWFPGSTPLAWLGVSLPGDFGFDPLGLGSDPETLK</sequence>
<dbReference type="Gene3D" id="1.10.3460.10">
    <property type="entry name" value="Chlorophyll a/b binding protein domain"/>
    <property type="match status" value="1"/>
</dbReference>
<dbReference type="AlphaFoldDB" id="A0AAD8M911"/>